<dbReference type="Proteomes" id="UP000006671">
    <property type="component" value="Unassembled WGS sequence"/>
</dbReference>
<dbReference type="KEGG" id="ngr:NAEGRDRAFT_75639"/>
<organism evidence="6">
    <name type="scientific">Naegleria gruberi</name>
    <name type="common">Amoeba</name>
    <dbReference type="NCBI Taxonomy" id="5762"/>
    <lineage>
        <taxon>Eukaryota</taxon>
        <taxon>Discoba</taxon>
        <taxon>Heterolobosea</taxon>
        <taxon>Tetramitia</taxon>
        <taxon>Eutetramitia</taxon>
        <taxon>Vahlkampfiidae</taxon>
        <taxon>Naegleria</taxon>
    </lineage>
</organism>
<dbReference type="GeneID" id="8859961"/>
<evidence type="ECO:0000256" key="4">
    <source>
        <dbReference type="RuleBase" id="RU000363"/>
    </source>
</evidence>
<gene>
    <name evidence="5" type="ORF">NAEGRDRAFT_75639</name>
</gene>
<dbReference type="AlphaFoldDB" id="D2W2M2"/>
<evidence type="ECO:0000256" key="3">
    <source>
        <dbReference type="ARBA" id="ARBA00023002"/>
    </source>
</evidence>
<keyword evidence="6" id="KW-1185">Reference proteome</keyword>
<evidence type="ECO:0000256" key="2">
    <source>
        <dbReference type="ARBA" id="ARBA00022857"/>
    </source>
</evidence>
<dbReference type="PANTHER" id="PTHR43963:SF6">
    <property type="entry name" value="CHAIN DEHYDROGENASE FAMILY PROTEIN, PUTATIVE (AFU_ORTHOLOGUE AFUA_3G15350)-RELATED"/>
    <property type="match status" value="1"/>
</dbReference>
<dbReference type="GO" id="GO:0016491">
    <property type="term" value="F:oxidoreductase activity"/>
    <property type="evidence" value="ECO:0007669"/>
    <property type="project" value="UniProtKB-KW"/>
</dbReference>
<reference evidence="5 6" key="1">
    <citation type="journal article" date="2010" name="Cell">
        <title>The genome of Naegleria gruberi illuminates early eukaryotic versatility.</title>
        <authorList>
            <person name="Fritz-Laylin L.K."/>
            <person name="Prochnik S.E."/>
            <person name="Ginger M.L."/>
            <person name="Dacks J.B."/>
            <person name="Carpenter M.L."/>
            <person name="Field M.C."/>
            <person name="Kuo A."/>
            <person name="Paredez A."/>
            <person name="Chapman J."/>
            <person name="Pham J."/>
            <person name="Shu S."/>
            <person name="Neupane R."/>
            <person name="Cipriano M."/>
            <person name="Mancuso J."/>
            <person name="Tu H."/>
            <person name="Salamov A."/>
            <person name="Lindquist E."/>
            <person name="Shapiro H."/>
            <person name="Lucas S."/>
            <person name="Grigoriev I.V."/>
            <person name="Cande W.Z."/>
            <person name="Fulton C."/>
            <person name="Rokhsar D.S."/>
            <person name="Dawson S.C."/>
        </authorList>
    </citation>
    <scope>NUCLEOTIDE SEQUENCE [LARGE SCALE GENOMIC DNA]</scope>
    <source>
        <strain evidence="5 6">NEG-M</strain>
    </source>
</reference>
<evidence type="ECO:0000313" key="5">
    <source>
        <dbReference type="EMBL" id="EFC36672.1"/>
    </source>
</evidence>
<evidence type="ECO:0000313" key="6">
    <source>
        <dbReference type="Proteomes" id="UP000006671"/>
    </source>
</evidence>
<protein>
    <submittedName>
        <fullName evidence="5">Predicted protein</fullName>
    </submittedName>
</protein>
<dbReference type="PROSITE" id="PS00061">
    <property type="entry name" value="ADH_SHORT"/>
    <property type="match status" value="1"/>
</dbReference>
<dbReference type="PRINTS" id="PR00081">
    <property type="entry name" value="GDHRDH"/>
</dbReference>
<dbReference type="OrthoDB" id="191139at2759"/>
<proteinExistence type="inferred from homology"/>
<dbReference type="RefSeq" id="XP_002669416.1">
    <property type="nucleotide sequence ID" value="XM_002669370.1"/>
</dbReference>
<evidence type="ECO:0000256" key="1">
    <source>
        <dbReference type="ARBA" id="ARBA00006484"/>
    </source>
</evidence>
<dbReference type="STRING" id="5762.D2W2M2"/>
<comment type="similarity">
    <text evidence="1 4">Belongs to the short-chain dehydrogenases/reductases (SDR) family.</text>
</comment>
<dbReference type="eggNOG" id="KOG1208">
    <property type="taxonomic scope" value="Eukaryota"/>
</dbReference>
<dbReference type="PRINTS" id="PR00080">
    <property type="entry name" value="SDRFAMILY"/>
</dbReference>
<dbReference type="InParanoid" id="D2W2M2"/>
<dbReference type="InterPro" id="IPR020904">
    <property type="entry name" value="Sc_DH/Rdtase_CS"/>
</dbReference>
<dbReference type="OMA" id="WENCRET"/>
<accession>D2W2M2</accession>
<keyword evidence="3" id="KW-0560">Oxidoreductase</keyword>
<dbReference type="SUPFAM" id="SSF51735">
    <property type="entry name" value="NAD(P)-binding Rossmann-fold domains"/>
    <property type="match status" value="1"/>
</dbReference>
<dbReference type="VEuPathDB" id="AmoebaDB:NAEGRDRAFT_75639"/>
<dbReference type="Pfam" id="PF00106">
    <property type="entry name" value="adh_short"/>
    <property type="match status" value="1"/>
</dbReference>
<keyword evidence="2" id="KW-0521">NADP</keyword>
<dbReference type="Gene3D" id="3.40.50.720">
    <property type="entry name" value="NAD(P)-binding Rossmann-like Domain"/>
    <property type="match status" value="1"/>
</dbReference>
<name>D2W2M2_NAEGR</name>
<dbReference type="InterPro" id="IPR036291">
    <property type="entry name" value="NAD(P)-bd_dom_sf"/>
</dbReference>
<sequence length="244" mass="26818">MVIALVTGGTKGIGLQVALQLGKEKFYNESIHIIVTARSPNEQAFTQLKEEGISYEYLPLDLASDQSIFDLKKTIKEKYGKIDILINNAAVASSPKKDPSLRDSYLDIYSVNVAAVAIIMDEFKELLEQSKHPRIVNVSSTLGSLAVAQLPNSPQKLYTTYTITKSALNMLTIIYSQKFAEFNIKVNATCPGYCATELNGYQGTKTPQEGAKVIVRMALIKDDGVTGGFFNLEGQAENPEVIQW</sequence>
<dbReference type="PANTHER" id="PTHR43963">
    <property type="entry name" value="CARBONYL REDUCTASE 1-RELATED"/>
    <property type="match status" value="1"/>
</dbReference>
<dbReference type="EMBL" id="GG738927">
    <property type="protein sequence ID" value="EFC36672.1"/>
    <property type="molecule type" value="Genomic_DNA"/>
</dbReference>
<dbReference type="InterPro" id="IPR002347">
    <property type="entry name" value="SDR_fam"/>
</dbReference>